<accession>A0A2H3CV48</accession>
<dbReference type="InParanoid" id="A0A2H3CV48"/>
<protein>
    <submittedName>
        <fullName evidence="1">Uncharacterized protein</fullName>
    </submittedName>
</protein>
<sequence>MHWVSLSTSLWTANTHPAASEWIHQGNLSSILMSRRGSVVAEYLFCTLPVVQADIRHDGFAVGASKLISCLCGENEHIFAVGFSRPQSLRLFCLAIVKPFKTWMTGGHTHRRFNAGRRLFELVIKFL</sequence>
<reference evidence="2" key="1">
    <citation type="journal article" date="2017" name="Nat. Ecol. Evol.">
        <title>Genome expansion and lineage-specific genetic innovations in the forest pathogenic fungi Armillaria.</title>
        <authorList>
            <person name="Sipos G."/>
            <person name="Prasanna A.N."/>
            <person name="Walter M.C."/>
            <person name="O'Connor E."/>
            <person name="Balint B."/>
            <person name="Krizsan K."/>
            <person name="Kiss B."/>
            <person name="Hess J."/>
            <person name="Varga T."/>
            <person name="Slot J."/>
            <person name="Riley R."/>
            <person name="Boka B."/>
            <person name="Rigling D."/>
            <person name="Barry K."/>
            <person name="Lee J."/>
            <person name="Mihaltcheva S."/>
            <person name="LaButti K."/>
            <person name="Lipzen A."/>
            <person name="Waldron R."/>
            <person name="Moloney N.M."/>
            <person name="Sperisen C."/>
            <person name="Kredics L."/>
            <person name="Vagvoelgyi C."/>
            <person name="Patrignani A."/>
            <person name="Fitzpatrick D."/>
            <person name="Nagy I."/>
            <person name="Doyle S."/>
            <person name="Anderson J.B."/>
            <person name="Grigoriev I.V."/>
            <person name="Gueldener U."/>
            <person name="Muensterkoetter M."/>
            <person name="Nagy L.G."/>
        </authorList>
    </citation>
    <scope>NUCLEOTIDE SEQUENCE [LARGE SCALE GENOMIC DNA]</scope>
    <source>
        <strain evidence="2">Ar21-2</strain>
    </source>
</reference>
<proteinExistence type="predicted"/>
<gene>
    <name evidence="1" type="ORF">ARMGADRAFT_738479</name>
</gene>
<evidence type="ECO:0000313" key="1">
    <source>
        <dbReference type="EMBL" id="PBK82308.1"/>
    </source>
</evidence>
<dbReference type="EMBL" id="KZ293719">
    <property type="protein sequence ID" value="PBK82308.1"/>
    <property type="molecule type" value="Genomic_DNA"/>
</dbReference>
<keyword evidence="2" id="KW-1185">Reference proteome</keyword>
<name>A0A2H3CV48_ARMGA</name>
<dbReference type="AlphaFoldDB" id="A0A2H3CV48"/>
<evidence type="ECO:0000313" key="2">
    <source>
        <dbReference type="Proteomes" id="UP000217790"/>
    </source>
</evidence>
<dbReference type="Proteomes" id="UP000217790">
    <property type="component" value="Unassembled WGS sequence"/>
</dbReference>
<organism evidence="1 2">
    <name type="scientific">Armillaria gallica</name>
    <name type="common">Bulbous honey fungus</name>
    <name type="synonym">Armillaria bulbosa</name>
    <dbReference type="NCBI Taxonomy" id="47427"/>
    <lineage>
        <taxon>Eukaryota</taxon>
        <taxon>Fungi</taxon>
        <taxon>Dikarya</taxon>
        <taxon>Basidiomycota</taxon>
        <taxon>Agaricomycotina</taxon>
        <taxon>Agaricomycetes</taxon>
        <taxon>Agaricomycetidae</taxon>
        <taxon>Agaricales</taxon>
        <taxon>Marasmiineae</taxon>
        <taxon>Physalacriaceae</taxon>
        <taxon>Armillaria</taxon>
    </lineage>
</organism>